<keyword evidence="5" id="KW-0539">Nucleus</keyword>
<keyword evidence="12" id="KW-1185">Reference proteome</keyword>
<keyword evidence="4" id="KW-0156">Chromatin regulator</keyword>
<dbReference type="FunFam" id="1.20.5.1190:FF:000002">
    <property type="entry name" value="SWI/SNF-related matrix-associated actin-dependent regulator of chromatin subfamily A member"/>
    <property type="match status" value="1"/>
</dbReference>
<comment type="subcellular location">
    <subcellularLocation>
        <location evidence="1">Nucleus</location>
    </subcellularLocation>
</comment>
<dbReference type="PANTHER" id="PTHR45623:SF49">
    <property type="entry name" value="SWI_SNF-RELATED MATRIX-ASSOCIATED ACTIN-DEPENDENT REGULATOR OF CHROMATIN SUBFAMILY A MEMBER 5"/>
    <property type="match status" value="1"/>
</dbReference>
<dbReference type="InterPro" id="IPR036400">
    <property type="entry name" value="Cyt_B5-like_heme/steroid_sf"/>
</dbReference>
<dbReference type="CDD" id="cd17997">
    <property type="entry name" value="DEXHc_SMARCA1_SMARCA5"/>
    <property type="match status" value="1"/>
</dbReference>
<dbReference type="Pfam" id="PF09111">
    <property type="entry name" value="SLIDE"/>
    <property type="match status" value="1"/>
</dbReference>
<dbReference type="InterPro" id="IPR038718">
    <property type="entry name" value="SNF2-like_sf"/>
</dbReference>
<dbReference type="Gene3D" id="3.40.50.300">
    <property type="entry name" value="P-loop containing nucleotide triphosphate hydrolases"/>
    <property type="match status" value="1"/>
</dbReference>
<feature type="compositionally biased region" description="Basic and acidic residues" evidence="7">
    <location>
        <begin position="683"/>
        <end position="694"/>
    </location>
</feature>
<evidence type="ECO:0000259" key="9">
    <source>
        <dbReference type="PROSITE" id="PS51194"/>
    </source>
</evidence>
<proteinExistence type="inferred from homology"/>
<dbReference type="InterPro" id="IPR015195">
    <property type="entry name" value="SLIDE"/>
</dbReference>
<dbReference type="GO" id="GO:0005524">
    <property type="term" value="F:ATP binding"/>
    <property type="evidence" value="ECO:0007669"/>
    <property type="project" value="InterPro"/>
</dbReference>
<evidence type="ECO:0000256" key="6">
    <source>
        <dbReference type="ARBA" id="ARBA00038357"/>
    </source>
</evidence>
<dbReference type="SMART" id="SM01117">
    <property type="entry name" value="Cyt-b5"/>
    <property type="match status" value="1"/>
</dbReference>
<comment type="caution">
    <text evidence="11">The sequence shown here is derived from an EMBL/GenBank/DDBJ whole genome shotgun (WGS) entry which is preliminary data.</text>
</comment>
<dbReference type="GO" id="GO:0016887">
    <property type="term" value="F:ATP hydrolysis activity"/>
    <property type="evidence" value="ECO:0007669"/>
    <property type="project" value="TreeGrafter"/>
</dbReference>
<dbReference type="FunFam" id="3.40.50.300:FF:001923">
    <property type="entry name" value="DEAD/DEAH box helicase"/>
    <property type="match status" value="1"/>
</dbReference>
<dbReference type="GO" id="GO:0034728">
    <property type="term" value="P:nucleosome organization"/>
    <property type="evidence" value="ECO:0007669"/>
    <property type="project" value="TreeGrafter"/>
</dbReference>
<dbReference type="Proteomes" id="UP000198287">
    <property type="component" value="Unassembled WGS sequence"/>
</dbReference>
<comment type="similarity">
    <text evidence="6">Belongs to the cytochrome b5 family. MAPR subfamily.</text>
</comment>
<dbReference type="PROSITE" id="PS51194">
    <property type="entry name" value="HELICASE_CTER"/>
    <property type="match status" value="1"/>
</dbReference>
<dbReference type="FunFam" id="3.10.120.10:FF:000003">
    <property type="entry name" value="membrane-associated progesterone receptor component 1"/>
    <property type="match status" value="1"/>
</dbReference>
<feature type="region of interest" description="Disordered" evidence="7">
    <location>
        <begin position="1"/>
        <end position="44"/>
    </location>
</feature>
<dbReference type="SUPFAM" id="SSF101224">
    <property type="entry name" value="HAND domain of the nucleosome remodeling ATPase ISWI"/>
    <property type="match status" value="1"/>
</dbReference>
<dbReference type="SMART" id="SM00487">
    <property type="entry name" value="DEXDc"/>
    <property type="match status" value="1"/>
</dbReference>
<dbReference type="InterPro" id="IPR044754">
    <property type="entry name" value="Isw1/2_DEXHc"/>
</dbReference>
<evidence type="ECO:0000256" key="3">
    <source>
        <dbReference type="ARBA" id="ARBA00022801"/>
    </source>
</evidence>
<feature type="region of interest" description="Disordered" evidence="7">
    <location>
        <begin position="671"/>
        <end position="706"/>
    </location>
</feature>
<dbReference type="SUPFAM" id="SSF46689">
    <property type="entry name" value="Homeodomain-like"/>
    <property type="match status" value="2"/>
</dbReference>
<dbReference type="PROSITE" id="PS51293">
    <property type="entry name" value="SANT"/>
    <property type="match status" value="1"/>
</dbReference>
<feature type="region of interest" description="Disordered" evidence="7">
    <location>
        <begin position="889"/>
        <end position="917"/>
    </location>
</feature>
<dbReference type="FunFam" id="3.40.50.10810:FF:000101">
    <property type="entry name" value="SWI/SNF-related, matrix-associated, actin-dependent regulator of"/>
    <property type="match status" value="1"/>
</dbReference>
<dbReference type="SUPFAM" id="SSF55856">
    <property type="entry name" value="Cytochrome b5-like heme/steroid binding domain"/>
    <property type="match status" value="1"/>
</dbReference>
<dbReference type="Gene3D" id="1.10.10.60">
    <property type="entry name" value="Homeodomain-like"/>
    <property type="match status" value="2"/>
</dbReference>
<evidence type="ECO:0000256" key="1">
    <source>
        <dbReference type="ARBA" id="ARBA00004123"/>
    </source>
</evidence>
<dbReference type="InterPro" id="IPR001650">
    <property type="entry name" value="Helicase_C-like"/>
</dbReference>
<dbReference type="Gene3D" id="3.10.120.10">
    <property type="entry name" value="Cytochrome b5-like heme/steroid binding domain"/>
    <property type="match status" value="1"/>
</dbReference>
<dbReference type="GO" id="GO:0005634">
    <property type="term" value="C:nucleus"/>
    <property type="evidence" value="ECO:0007669"/>
    <property type="project" value="UniProtKB-SubCell"/>
</dbReference>
<dbReference type="Gene3D" id="1.20.5.1190">
    <property type="entry name" value="iswi atpase"/>
    <property type="match status" value="1"/>
</dbReference>
<reference evidence="11 12" key="1">
    <citation type="submission" date="2015-12" db="EMBL/GenBank/DDBJ databases">
        <title>The genome of Folsomia candida.</title>
        <authorList>
            <person name="Faddeeva A."/>
            <person name="Derks M.F."/>
            <person name="Anvar Y."/>
            <person name="Smit S."/>
            <person name="Van Straalen N."/>
            <person name="Roelofs D."/>
        </authorList>
    </citation>
    <scope>NUCLEOTIDE SEQUENCE [LARGE SCALE GENOMIC DNA]</scope>
    <source>
        <strain evidence="11 12">VU population</strain>
        <tissue evidence="11">Whole body</tissue>
    </source>
</reference>
<dbReference type="CDD" id="cd18793">
    <property type="entry name" value="SF2_C_SNF"/>
    <property type="match status" value="1"/>
</dbReference>
<dbReference type="InterPro" id="IPR009057">
    <property type="entry name" value="Homeodomain-like_sf"/>
</dbReference>
<gene>
    <name evidence="11" type="ORF">Fcan01_19767</name>
</gene>
<dbReference type="FunFam" id="1.10.10.60:FF:000049">
    <property type="entry name" value="SWI/SNF-related matrix-associated actin-dependent regulator of chromatin subfamily A member"/>
    <property type="match status" value="1"/>
</dbReference>
<feature type="compositionally biased region" description="Polar residues" evidence="7">
    <location>
        <begin position="901"/>
        <end position="910"/>
    </location>
</feature>
<evidence type="ECO:0000259" key="10">
    <source>
        <dbReference type="PROSITE" id="PS51293"/>
    </source>
</evidence>
<dbReference type="Gene3D" id="3.40.50.10810">
    <property type="entry name" value="Tandem AAA-ATPase domain"/>
    <property type="match status" value="1"/>
</dbReference>
<dbReference type="InterPro" id="IPR001005">
    <property type="entry name" value="SANT/Myb"/>
</dbReference>
<evidence type="ECO:0000313" key="11">
    <source>
        <dbReference type="EMBL" id="OXA45596.1"/>
    </source>
</evidence>
<keyword evidence="3" id="KW-0378">Hydrolase</keyword>
<organism evidence="11 12">
    <name type="scientific">Folsomia candida</name>
    <name type="common">Springtail</name>
    <dbReference type="NCBI Taxonomy" id="158441"/>
    <lineage>
        <taxon>Eukaryota</taxon>
        <taxon>Metazoa</taxon>
        <taxon>Ecdysozoa</taxon>
        <taxon>Arthropoda</taxon>
        <taxon>Hexapoda</taxon>
        <taxon>Collembola</taxon>
        <taxon>Entomobryomorpha</taxon>
        <taxon>Isotomoidea</taxon>
        <taxon>Isotomidae</taxon>
        <taxon>Proisotominae</taxon>
        <taxon>Folsomia</taxon>
    </lineage>
</organism>
<dbReference type="SMART" id="SM00717">
    <property type="entry name" value="SANT"/>
    <property type="match status" value="2"/>
</dbReference>
<evidence type="ECO:0000256" key="4">
    <source>
        <dbReference type="ARBA" id="ARBA00022853"/>
    </source>
</evidence>
<evidence type="ECO:0000313" key="12">
    <source>
        <dbReference type="Proteomes" id="UP000198287"/>
    </source>
</evidence>
<evidence type="ECO:0000256" key="5">
    <source>
        <dbReference type="ARBA" id="ARBA00023242"/>
    </source>
</evidence>
<dbReference type="SMART" id="SM00490">
    <property type="entry name" value="HELICc"/>
    <property type="match status" value="1"/>
</dbReference>
<dbReference type="CDD" id="cd00167">
    <property type="entry name" value="SANT"/>
    <property type="match status" value="1"/>
</dbReference>
<dbReference type="AlphaFoldDB" id="A0A226DN04"/>
<feature type="compositionally biased region" description="Basic and acidic residues" evidence="7">
    <location>
        <begin position="33"/>
        <end position="44"/>
    </location>
</feature>
<dbReference type="InterPro" id="IPR014001">
    <property type="entry name" value="Helicase_ATP-bd"/>
</dbReference>
<dbReference type="InterPro" id="IPR027417">
    <property type="entry name" value="P-loop_NTPase"/>
</dbReference>
<dbReference type="Pfam" id="PF00271">
    <property type="entry name" value="Helicase_C"/>
    <property type="match status" value="1"/>
</dbReference>
<dbReference type="GO" id="GO:0003677">
    <property type="term" value="F:DNA binding"/>
    <property type="evidence" value="ECO:0007669"/>
    <property type="project" value="InterPro"/>
</dbReference>
<dbReference type="InterPro" id="IPR000330">
    <property type="entry name" value="SNF2_N"/>
</dbReference>
<dbReference type="InterPro" id="IPR036306">
    <property type="entry name" value="ISWI_HAND-dom_sf"/>
</dbReference>
<feature type="domain" description="Helicase ATP-binding" evidence="8">
    <location>
        <begin position="155"/>
        <end position="320"/>
    </location>
</feature>
<dbReference type="STRING" id="158441.A0A226DN04"/>
<feature type="region of interest" description="Disordered" evidence="7">
    <location>
        <begin position="1097"/>
        <end position="1119"/>
    </location>
</feature>
<evidence type="ECO:0000259" key="8">
    <source>
        <dbReference type="PROSITE" id="PS51192"/>
    </source>
</evidence>
<name>A0A226DN04_FOLCA</name>
<dbReference type="OMA" id="EFQFRES"/>
<dbReference type="Pfam" id="PF00173">
    <property type="entry name" value="Cyt-b5"/>
    <property type="match status" value="1"/>
</dbReference>
<dbReference type="Pfam" id="PF00176">
    <property type="entry name" value="SNF2-rel_dom"/>
    <property type="match status" value="1"/>
</dbReference>
<dbReference type="GO" id="GO:0140658">
    <property type="term" value="F:ATP-dependent chromatin remodeler activity"/>
    <property type="evidence" value="ECO:0007669"/>
    <property type="project" value="TreeGrafter"/>
</dbReference>
<accession>A0A226DN04</accession>
<dbReference type="SUPFAM" id="SSF52540">
    <property type="entry name" value="P-loop containing nucleoside triphosphate hydrolases"/>
    <property type="match status" value="2"/>
</dbReference>
<dbReference type="GO" id="GO:0042393">
    <property type="term" value="F:histone binding"/>
    <property type="evidence" value="ECO:0007669"/>
    <property type="project" value="TreeGrafter"/>
</dbReference>
<dbReference type="GO" id="GO:0031491">
    <property type="term" value="F:nucleosome binding"/>
    <property type="evidence" value="ECO:0007669"/>
    <property type="project" value="InterPro"/>
</dbReference>
<dbReference type="GO" id="GO:0000785">
    <property type="term" value="C:chromatin"/>
    <property type="evidence" value="ECO:0007669"/>
    <property type="project" value="TreeGrafter"/>
</dbReference>
<protein>
    <submittedName>
        <fullName evidence="11">Chromatin-remodeling complex ATPase chain Iswi</fullName>
    </submittedName>
</protein>
<evidence type="ECO:0000256" key="2">
    <source>
        <dbReference type="ARBA" id="ARBA00009687"/>
    </source>
</evidence>
<dbReference type="Gene3D" id="1.10.1040.30">
    <property type="entry name" value="ISWI, HAND domain"/>
    <property type="match status" value="1"/>
</dbReference>
<sequence>MPLEEEGGGGEELGNNGENSSSSSDTGTSSSNSKEKLEDFQTKLERDNSKRFEYLLKQTEIFAHFMSGGARDKSPTSPLKIKPTKEERHRKKLENRRMSEAGDHRHRMTEQEEDEELMTDANAALKTIISFDVSPPYIKGGEMRDYQVRGLNWMISLYENGINGILADEMGLGKTLQTISLLGYMKHYRSIMGPHLVIVPKSTLANWMNEFKKWCPSLRAVCLIGDQESRATFIRDILMPGEWDVCVTSYEMVIKEKAVFKKFQWKYLIIDEAHRIKNEKSKLSEYVREFKSGNRLLLTGTPLQNNLHELWALLNFLLPDVFNSSEDFDEWFNTNVCLGDNALIERLHSVLRPFLLRRLKSEVEKRLPPKKELKVYVGLSKMQREWYTKVLMKDIDIVNGAGKVEKMRLQNILMQLRKCCNHPYLFDGAEPGPPYTTDMHLVTNCGKMVILDKLLPKLQDQDSRVLIFSQMTRMLDILEDYAIWKNWQYCRLDGQTPHEDRQTQITEYNSPGSKKFLFMLSTRAGGLGINLATADVVIILDSDWNPQCDLQAMNTIEEKIVERAEVKLRLDKLVIQQGRLVDSKTNQLNKDEMLNIIRFGADHVFASKDSEITDEDIDAILSKSEVKTKQLDQKLGALGESSLRNFTMDAPTESVYKFEGEDYRKTVGYKVPRNPELGADAPKIQREEQKKIDEASPLSDEEQTERDSLLNKGFTSWTKRDFNQFIKANEKYGRDDIENIAKEVEGKSPEEVIEYSAVFWERCHELQDIDRIMAQIDRGEAKIQRRASIKKALDAKMTRYRAPFHQLRIAYGTNKGKNYTEEEDRFLVCMLHKLGFDKENVYDELRIAVRAAPQFRFDWFIKSRTAMELQRRCNTLITLIERENQELEEKEKLDKKKQKNSNKPTPSQPSKVGDAKGKRKIFYRDGKNIDMDADQAASVVEEGSSILGDLYTEITSSTLNIALLVAILILVYKIFKGRSDDDGDTAVKVDPPLPKMKKQDMTLEELRKYDGTQADGRVLCAINGRIFDVTKGKRFYGPGGPYASFAGHDASRALAMFQTDMVKDEWDDLSDLDSSQMESVREWDAQLAEKYDVIGRLLKPGEEPSNYSDDEDGEKSKDD</sequence>
<dbReference type="FunFam" id="1.10.10.60:FF:000022">
    <property type="entry name" value="ISWI chromatin-remodeling complex ATPase CHR11 isoform A"/>
    <property type="match status" value="1"/>
</dbReference>
<feature type="region of interest" description="Disordered" evidence="7">
    <location>
        <begin position="66"/>
        <end position="114"/>
    </location>
</feature>
<dbReference type="EMBL" id="LNIX01000017">
    <property type="protein sequence ID" value="OXA45596.1"/>
    <property type="molecule type" value="Genomic_DNA"/>
</dbReference>
<dbReference type="PROSITE" id="PS51192">
    <property type="entry name" value="HELICASE_ATP_BIND_1"/>
    <property type="match status" value="1"/>
</dbReference>
<dbReference type="InterPro" id="IPR049730">
    <property type="entry name" value="SNF2/RAD54-like_C"/>
</dbReference>
<dbReference type="OrthoDB" id="5857104at2759"/>
<dbReference type="InterPro" id="IPR001199">
    <property type="entry name" value="Cyt_B5-like_heme/steroid-bd"/>
</dbReference>
<dbReference type="InterPro" id="IPR017884">
    <property type="entry name" value="SANT_dom"/>
</dbReference>
<comment type="similarity">
    <text evidence="2">Belongs to the SNF2/RAD54 helicase family. ISWI subfamily.</text>
</comment>
<feature type="domain" description="Helicase C-terminal" evidence="9">
    <location>
        <begin position="450"/>
        <end position="612"/>
    </location>
</feature>
<feature type="compositionally biased region" description="Low complexity" evidence="7">
    <location>
        <begin position="13"/>
        <end position="32"/>
    </location>
</feature>
<evidence type="ECO:0000256" key="7">
    <source>
        <dbReference type="SAM" id="MobiDB-lite"/>
    </source>
</evidence>
<feature type="domain" description="SANT" evidence="10">
    <location>
        <begin position="712"/>
        <end position="764"/>
    </location>
</feature>
<dbReference type="PANTHER" id="PTHR45623">
    <property type="entry name" value="CHROMODOMAIN-HELICASE-DNA-BINDING PROTEIN 3-RELATED-RELATED"/>
    <property type="match status" value="1"/>
</dbReference>